<dbReference type="Proteomes" id="UP000243606">
    <property type="component" value="Unassembled WGS sequence"/>
</dbReference>
<evidence type="ECO:0000313" key="1">
    <source>
        <dbReference type="EMBL" id="SFJ15402.1"/>
    </source>
</evidence>
<evidence type="ECO:0000313" key="2">
    <source>
        <dbReference type="Proteomes" id="UP000243606"/>
    </source>
</evidence>
<dbReference type="AlphaFoldDB" id="A0A1I3P208"/>
<evidence type="ECO:0008006" key="3">
    <source>
        <dbReference type="Google" id="ProtNLM"/>
    </source>
</evidence>
<sequence>MTINAEKIQEIASNEVKELIEAFSSDQEEIIKVLQFHLHAEQLLERILLAKLERGDKLIEHAGLSFHQKLCIVEAFNILDPRYTDALRKVNKLRNNCAHIKAAKISKADIDLIGRCLGKTYSSILKDNSAHAHILPVLLLCVLIKIGEHLIIKAIYHEQV</sequence>
<dbReference type="OrthoDB" id="8479922at2"/>
<dbReference type="RefSeq" id="WP_090244368.1">
    <property type="nucleotide sequence ID" value="NZ_FOQL01000006.1"/>
</dbReference>
<organism evidence="1 2">
    <name type="scientific">Pseudomonas guineae</name>
    <dbReference type="NCBI Taxonomy" id="425504"/>
    <lineage>
        <taxon>Bacteria</taxon>
        <taxon>Pseudomonadati</taxon>
        <taxon>Pseudomonadota</taxon>
        <taxon>Gammaproteobacteria</taxon>
        <taxon>Pseudomonadales</taxon>
        <taxon>Pseudomonadaceae</taxon>
        <taxon>Pseudomonas</taxon>
    </lineage>
</organism>
<dbReference type="EMBL" id="FOQL01000006">
    <property type="protein sequence ID" value="SFJ15402.1"/>
    <property type="molecule type" value="Genomic_DNA"/>
</dbReference>
<keyword evidence="2" id="KW-1185">Reference proteome</keyword>
<accession>A0A1I3P208</accession>
<proteinExistence type="predicted"/>
<dbReference type="STRING" id="425504.SAMN05216206_3551"/>
<name>A0A1I3P208_9PSED</name>
<gene>
    <name evidence="1" type="ORF">SAMN05216206_3551</name>
</gene>
<protein>
    <recommendedName>
        <fullName evidence="3">Mannitol repressor</fullName>
    </recommendedName>
</protein>
<reference evidence="2" key="1">
    <citation type="submission" date="2016-10" db="EMBL/GenBank/DDBJ databases">
        <authorList>
            <person name="Varghese N."/>
            <person name="Submissions S."/>
        </authorList>
    </citation>
    <scope>NUCLEOTIDE SEQUENCE [LARGE SCALE GENOMIC DNA]</scope>
    <source>
        <strain evidence="2">LMG 24016</strain>
    </source>
</reference>